<sequence>SATTAGTATISGGGSGSVTFLATKSGELTDATVWSGGLAPSGNFSLSIPAGITITISGGTL</sequence>
<comment type="caution">
    <text evidence="1">The sequence shown here is derived from an EMBL/GenBank/DDBJ whole genome shotgun (WGS) entry which is preliminary data.</text>
</comment>
<protein>
    <submittedName>
        <fullName evidence="1">Uncharacterized protein</fullName>
    </submittedName>
</protein>
<name>A0A8S3B4G3_9BILA</name>
<dbReference type="EMBL" id="CAJOBJ010146940">
    <property type="protein sequence ID" value="CAF4788278.1"/>
    <property type="molecule type" value="Genomic_DNA"/>
</dbReference>
<proteinExistence type="predicted"/>
<reference evidence="1" key="1">
    <citation type="submission" date="2021-02" db="EMBL/GenBank/DDBJ databases">
        <authorList>
            <person name="Nowell W R."/>
        </authorList>
    </citation>
    <scope>NUCLEOTIDE SEQUENCE</scope>
</reference>
<accession>A0A8S3B4G3</accession>
<evidence type="ECO:0000313" key="2">
    <source>
        <dbReference type="Proteomes" id="UP000681720"/>
    </source>
</evidence>
<dbReference type="AlphaFoldDB" id="A0A8S3B4G3"/>
<gene>
    <name evidence="1" type="ORF">GIL414_LOCUS46636</name>
</gene>
<organism evidence="1 2">
    <name type="scientific">Rotaria magnacalcarata</name>
    <dbReference type="NCBI Taxonomy" id="392030"/>
    <lineage>
        <taxon>Eukaryota</taxon>
        <taxon>Metazoa</taxon>
        <taxon>Spiralia</taxon>
        <taxon>Gnathifera</taxon>
        <taxon>Rotifera</taxon>
        <taxon>Eurotatoria</taxon>
        <taxon>Bdelloidea</taxon>
        <taxon>Philodinida</taxon>
        <taxon>Philodinidae</taxon>
        <taxon>Rotaria</taxon>
    </lineage>
</organism>
<evidence type="ECO:0000313" key="1">
    <source>
        <dbReference type="EMBL" id="CAF4788278.1"/>
    </source>
</evidence>
<dbReference type="Proteomes" id="UP000681720">
    <property type="component" value="Unassembled WGS sequence"/>
</dbReference>
<feature type="non-terminal residue" evidence="1">
    <location>
        <position position="61"/>
    </location>
</feature>
<feature type="non-terminal residue" evidence="1">
    <location>
        <position position="1"/>
    </location>
</feature>